<dbReference type="RefSeq" id="WP_119738484.1">
    <property type="nucleotide sequence ID" value="NZ_QYUN01000002.1"/>
</dbReference>
<dbReference type="PANTHER" id="PTHR43391:SF26">
    <property type="entry name" value="BLL7251 PROTEIN"/>
    <property type="match status" value="1"/>
</dbReference>
<comment type="caution">
    <text evidence="5">The sequence shown here is derived from an EMBL/GenBank/DDBJ whole genome shotgun (WGS) entry which is preliminary data.</text>
</comment>
<evidence type="ECO:0000256" key="1">
    <source>
        <dbReference type="ARBA" id="ARBA00006484"/>
    </source>
</evidence>
<dbReference type="GO" id="GO:0016491">
    <property type="term" value="F:oxidoreductase activity"/>
    <property type="evidence" value="ECO:0007669"/>
    <property type="project" value="UniProtKB-KW"/>
</dbReference>
<dbReference type="OrthoDB" id="4690547at2"/>
<dbReference type="SUPFAM" id="SSF51735">
    <property type="entry name" value="NAD(P)-binding Rossmann-fold domains"/>
    <property type="match status" value="1"/>
</dbReference>
<dbReference type="PRINTS" id="PR00081">
    <property type="entry name" value="GDHRDH"/>
</dbReference>
<evidence type="ECO:0000313" key="5">
    <source>
        <dbReference type="EMBL" id="RJG06159.1"/>
    </source>
</evidence>
<dbReference type="PANTHER" id="PTHR43391">
    <property type="entry name" value="RETINOL DEHYDROGENASE-RELATED"/>
    <property type="match status" value="1"/>
</dbReference>
<evidence type="ECO:0000256" key="3">
    <source>
        <dbReference type="RuleBase" id="RU000363"/>
    </source>
</evidence>
<dbReference type="Gene3D" id="3.40.50.720">
    <property type="entry name" value="NAD(P)-binding Rossmann-like Domain"/>
    <property type="match status" value="1"/>
</dbReference>
<dbReference type="Pfam" id="PF00106">
    <property type="entry name" value="adh_short"/>
    <property type="match status" value="1"/>
</dbReference>
<dbReference type="PRINTS" id="PR00080">
    <property type="entry name" value="SDRFAMILY"/>
</dbReference>
<keyword evidence="2" id="KW-0560">Oxidoreductase</keyword>
<feature type="domain" description="Ketoreductase" evidence="4">
    <location>
        <begin position="7"/>
        <end position="214"/>
    </location>
</feature>
<dbReference type="SMART" id="SM00822">
    <property type="entry name" value="PKS_KR"/>
    <property type="match status" value="1"/>
</dbReference>
<dbReference type="CDD" id="cd05233">
    <property type="entry name" value="SDR_c"/>
    <property type="match status" value="1"/>
</dbReference>
<evidence type="ECO:0000259" key="4">
    <source>
        <dbReference type="SMART" id="SM00822"/>
    </source>
</evidence>
<dbReference type="AlphaFoldDB" id="A0A418X0Z6"/>
<gene>
    <name evidence="5" type="ORF">D3870_09200</name>
</gene>
<evidence type="ECO:0000313" key="6">
    <source>
        <dbReference type="Proteomes" id="UP000285190"/>
    </source>
</evidence>
<proteinExistence type="inferred from homology"/>
<accession>A0A418X0Z6</accession>
<dbReference type="InterPro" id="IPR002347">
    <property type="entry name" value="SDR_fam"/>
</dbReference>
<evidence type="ECO:0000256" key="2">
    <source>
        <dbReference type="ARBA" id="ARBA00023002"/>
    </source>
</evidence>
<sequence>MKDFKNKVAVITGGASGFGREFANIGAKLGMKLVLADVQQEGLDKAKAELEAEGAQVLAMRCDVRKADAVQALADATMNRFGSVHLVFNNAGVGSGGLIWENSLADWEWVLGVNVWGVIHGVRTFTPLMLECAKKEAGYEGHIVNTASMAGILNAPNMGVYNVSKHAVVSLSETLYQDLQLINAPVGASVLCPYFVPTGINNSERSRPDDVKGDATMTASQRAAQAISDKAVSSGKVSAAEVAQRTFDAIRDNKFYIFSHPHALGNVQTRMEDIVQQRNPSDPFEAAPHIREMLRAKLNVA</sequence>
<comment type="similarity">
    <text evidence="1 3">Belongs to the short-chain dehydrogenases/reductases (SDR) family.</text>
</comment>
<organism evidence="5 6">
    <name type="scientific">Noviherbaspirillum cavernae</name>
    <dbReference type="NCBI Taxonomy" id="2320862"/>
    <lineage>
        <taxon>Bacteria</taxon>
        <taxon>Pseudomonadati</taxon>
        <taxon>Pseudomonadota</taxon>
        <taxon>Betaproteobacteria</taxon>
        <taxon>Burkholderiales</taxon>
        <taxon>Oxalobacteraceae</taxon>
        <taxon>Noviherbaspirillum</taxon>
    </lineage>
</organism>
<dbReference type="EMBL" id="QYUN01000002">
    <property type="protein sequence ID" value="RJG06159.1"/>
    <property type="molecule type" value="Genomic_DNA"/>
</dbReference>
<dbReference type="NCBIfam" id="NF004843">
    <property type="entry name" value="PRK06194.1"/>
    <property type="match status" value="1"/>
</dbReference>
<protein>
    <submittedName>
        <fullName evidence="5">SDR family oxidoreductase</fullName>
    </submittedName>
</protein>
<dbReference type="InterPro" id="IPR036291">
    <property type="entry name" value="NAD(P)-bd_dom_sf"/>
</dbReference>
<reference evidence="5 6" key="1">
    <citation type="submission" date="2018-09" db="EMBL/GenBank/DDBJ databases">
        <authorList>
            <person name="Zhu H."/>
        </authorList>
    </citation>
    <scope>NUCLEOTIDE SEQUENCE [LARGE SCALE GENOMIC DNA]</scope>
    <source>
        <strain evidence="5 6">K2R10-39</strain>
    </source>
</reference>
<dbReference type="InterPro" id="IPR057326">
    <property type="entry name" value="KR_dom"/>
</dbReference>
<name>A0A418X0Z6_9BURK</name>
<dbReference type="Proteomes" id="UP000285190">
    <property type="component" value="Unassembled WGS sequence"/>
</dbReference>
<keyword evidence="6" id="KW-1185">Reference proteome</keyword>